<gene>
    <name evidence="3" type="primary">LOC115747705</name>
</gene>
<dbReference type="GeneID" id="115747705"/>
<feature type="region of interest" description="Disordered" evidence="1">
    <location>
        <begin position="164"/>
        <end position="189"/>
    </location>
</feature>
<keyword evidence="2" id="KW-1185">Reference proteome</keyword>
<reference evidence="2" key="1">
    <citation type="submission" date="2025-05" db="UniProtKB">
        <authorList>
            <consortium name="RefSeq"/>
        </authorList>
    </citation>
    <scope>NUCLEOTIDE SEQUENCE [LARGE SCALE GENOMIC DNA]</scope>
</reference>
<dbReference type="Proteomes" id="UP000827889">
    <property type="component" value="Chromosome 1"/>
</dbReference>
<organism evidence="2 3">
    <name type="scientific">Rhodamnia argentea</name>
    <dbReference type="NCBI Taxonomy" id="178133"/>
    <lineage>
        <taxon>Eukaryota</taxon>
        <taxon>Viridiplantae</taxon>
        <taxon>Streptophyta</taxon>
        <taxon>Embryophyta</taxon>
        <taxon>Tracheophyta</taxon>
        <taxon>Spermatophyta</taxon>
        <taxon>Magnoliopsida</taxon>
        <taxon>eudicotyledons</taxon>
        <taxon>Gunneridae</taxon>
        <taxon>Pentapetalae</taxon>
        <taxon>rosids</taxon>
        <taxon>malvids</taxon>
        <taxon>Myrtales</taxon>
        <taxon>Myrtaceae</taxon>
        <taxon>Myrtoideae</taxon>
        <taxon>Myrteae</taxon>
        <taxon>Australasian group</taxon>
        <taxon>Rhodamnia</taxon>
    </lineage>
</organism>
<evidence type="ECO:0000256" key="1">
    <source>
        <dbReference type="SAM" id="MobiDB-lite"/>
    </source>
</evidence>
<dbReference type="InterPro" id="IPR036249">
    <property type="entry name" value="Thioredoxin-like_sf"/>
</dbReference>
<accession>A0ABM3GY52</accession>
<proteinExistence type="predicted"/>
<dbReference type="SUPFAM" id="SSF52833">
    <property type="entry name" value="Thioredoxin-like"/>
    <property type="match status" value="1"/>
</dbReference>
<name>A0ABM3GY52_9MYRT</name>
<sequence length="315" mass="34036">MESLSSAAASGRFPCFSGAGIDSRRANPIGEIRVCSGKDREGYARSRVSRGVLRSEFGDDGHVKYYGGKPRFGLNKEGRKEGGNAEIKKKLKMSKGLTKEEDFSEFYWMERRGGGGSGGDGEVIEGQEKPISEAAEVLLKQLEQLKAEEKGLKRKIKEQKAKLKAERKKVMMDSESSSSSCSSESSDSECGEVIDMGRLRTEVLAKEEANGAVTKRIEVCMGKKCKNSGGPALLEEFKNLVGVEGAVVECKCLGKCRDGPNVRVSNSLGENQAPEADDSVRIPANPLLIGVSLEDVNAIVTKYLGKDENLESNVA</sequence>
<evidence type="ECO:0000313" key="3">
    <source>
        <dbReference type="RefSeq" id="XP_048129295.1"/>
    </source>
</evidence>
<reference evidence="3" key="2">
    <citation type="submission" date="2025-08" db="UniProtKB">
        <authorList>
            <consortium name="RefSeq"/>
        </authorList>
    </citation>
    <scope>IDENTIFICATION</scope>
    <source>
        <tissue evidence="3">Leaf</tissue>
    </source>
</reference>
<dbReference type="CDD" id="cd02980">
    <property type="entry name" value="TRX_Fd_family"/>
    <property type="match status" value="1"/>
</dbReference>
<protein>
    <submittedName>
        <fullName evidence="3">Diacylglycerol O-acyltransferase 3 isoform X2</fullName>
    </submittedName>
</protein>
<evidence type="ECO:0000313" key="2">
    <source>
        <dbReference type="Proteomes" id="UP000827889"/>
    </source>
</evidence>
<dbReference type="Gene3D" id="3.40.30.10">
    <property type="entry name" value="Glutaredoxin"/>
    <property type="match status" value="1"/>
</dbReference>
<feature type="compositionally biased region" description="Low complexity" evidence="1">
    <location>
        <begin position="173"/>
        <end position="185"/>
    </location>
</feature>
<dbReference type="RefSeq" id="XP_048129295.1">
    <property type="nucleotide sequence ID" value="XM_048273338.1"/>
</dbReference>